<dbReference type="GO" id="GO:0000287">
    <property type="term" value="F:magnesium ion binding"/>
    <property type="evidence" value="ECO:0007669"/>
    <property type="project" value="UniProtKB-UniRule"/>
</dbReference>
<dbReference type="EMBL" id="CP042430">
    <property type="protein sequence ID" value="QEC47098.1"/>
    <property type="molecule type" value="Genomic_DNA"/>
</dbReference>
<comment type="similarity">
    <text evidence="6">Belongs to the PINc/VapC protein family.</text>
</comment>
<reference evidence="8 9" key="1">
    <citation type="journal article" date="2018" name="J. Microbiol.">
        <title>Baekduia soli gen. nov., sp. nov., a novel bacterium isolated from the soil of Baekdu Mountain and proposal of a novel family name, Baekduiaceae fam. nov.</title>
        <authorList>
            <person name="An D.S."/>
            <person name="Siddiqi M.Z."/>
            <person name="Kim K.H."/>
            <person name="Yu H.S."/>
            <person name="Im W.T."/>
        </authorList>
    </citation>
    <scope>NUCLEOTIDE SEQUENCE [LARGE SCALE GENOMIC DNA]</scope>
    <source>
        <strain evidence="8 9">BR7-21</strain>
    </source>
</reference>
<organism evidence="8 9">
    <name type="scientific">Baekduia soli</name>
    <dbReference type="NCBI Taxonomy" id="496014"/>
    <lineage>
        <taxon>Bacteria</taxon>
        <taxon>Bacillati</taxon>
        <taxon>Actinomycetota</taxon>
        <taxon>Thermoleophilia</taxon>
        <taxon>Solirubrobacterales</taxon>
        <taxon>Baekduiaceae</taxon>
        <taxon>Baekduia</taxon>
    </lineage>
</organism>
<dbReference type="Pfam" id="PF01850">
    <property type="entry name" value="PIN"/>
    <property type="match status" value="1"/>
</dbReference>
<dbReference type="RefSeq" id="WP_146917087.1">
    <property type="nucleotide sequence ID" value="NZ_CP042430.1"/>
</dbReference>
<protein>
    <recommendedName>
        <fullName evidence="6">Ribonuclease VapC</fullName>
        <shortName evidence="6">RNase VapC</shortName>
        <ecNumber evidence="6">3.1.-.-</ecNumber>
    </recommendedName>
    <alternativeName>
        <fullName evidence="6">Toxin VapC</fullName>
    </alternativeName>
</protein>
<dbReference type="InterPro" id="IPR022907">
    <property type="entry name" value="VapC_family"/>
</dbReference>
<sequence>MTVVVDSGFVLALARRRDPRHAEAVGILAELDEDLVTSPLALADLDRSVADALGDEARHAVWRDFERGAYAVRWWADALKETLAIAGDHPGLGLATASLVALAGRVNTRRVATFDEQFRTLTTPDGEAFVVLPADR</sequence>
<accession>A0A5B8U2B4</accession>
<dbReference type="KEGG" id="bsol:FSW04_05510"/>
<evidence type="ECO:0000256" key="4">
    <source>
        <dbReference type="ARBA" id="ARBA00022801"/>
    </source>
</evidence>
<keyword evidence="4 6" id="KW-0378">Hydrolase</keyword>
<dbReference type="HAMAP" id="MF_00265">
    <property type="entry name" value="VapC_Nob1"/>
    <property type="match status" value="1"/>
</dbReference>
<evidence type="ECO:0000256" key="5">
    <source>
        <dbReference type="ARBA" id="ARBA00022842"/>
    </source>
</evidence>
<dbReference type="OrthoDB" id="5184258at2"/>
<evidence type="ECO:0000256" key="1">
    <source>
        <dbReference type="ARBA" id="ARBA00022649"/>
    </source>
</evidence>
<feature type="binding site" evidence="6">
    <location>
        <position position="6"/>
    </location>
    <ligand>
        <name>Mg(2+)</name>
        <dbReference type="ChEBI" id="CHEBI:18420"/>
    </ligand>
</feature>
<keyword evidence="6" id="KW-0800">Toxin</keyword>
<keyword evidence="1 6" id="KW-1277">Toxin-antitoxin system</keyword>
<dbReference type="Gene3D" id="3.40.50.1010">
    <property type="entry name" value="5'-nuclease"/>
    <property type="match status" value="1"/>
</dbReference>
<evidence type="ECO:0000256" key="6">
    <source>
        <dbReference type="HAMAP-Rule" id="MF_00265"/>
    </source>
</evidence>
<dbReference type="GO" id="GO:0090729">
    <property type="term" value="F:toxin activity"/>
    <property type="evidence" value="ECO:0007669"/>
    <property type="project" value="UniProtKB-KW"/>
</dbReference>
<dbReference type="InterPro" id="IPR002716">
    <property type="entry name" value="PIN_dom"/>
</dbReference>
<keyword evidence="5 6" id="KW-0460">Magnesium</keyword>
<dbReference type="SUPFAM" id="SSF88723">
    <property type="entry name" value="PIN domain-like"/>
    <property type="match status" value="1"/>
</dbReference>
<proteinExistence type="inferred from homology"/>
<dbReference type="Proteomes" id="UP000321805">
    <property type="component" value="Chromosome"/>
</dbReference>
<comment type="caution">
    <text evidence="6">Lacks conserved residue(s) required for the propagation of feature annotation.</text>
</comment>
<evidence type="ECO:0000256" key="2">
    <source>
        <dbReference type="ARBA" id="ARBA00022722"/>
    </source>
</evidence>
<feature type="domain" description="PIN" evidence="7">
    <location>
        <begin position="3"/>
        <end position="120"/>
    </location>
</feature>
<gene>
    <name evidence="6" type="primary">vapC</name>
    <name evidence="8" type="ORF">FSW04_05510</name>
</gene>
<dbReference type="GO" id="GO:0004540">
    <property type="term" value="F:RNA nuclease activity"/>
    <property type="evidence" value="ECO:0007669"/>
    <property type="project" value="InterPro"/>
</dbReference>
<dbReference type="AlphaFoldDB" id="A0A5B8U2B4"/>
<keyword evidence="3 6" id="KW-0479">Metal-binding</keyword>
<comment type="function">
    <text evidence="6">Toxic component of a toxin-antitoxin (TA) system. An RNase.</text>
</comment>
<name>A0A5B8U2B4_9ACTN</name>
<comment type="cofactor">
    <cofactor evidence="6">
        <name>Mg(2+)</name>
        <dbReference type="ChEBI" id="CHEBI:18420"/>
    </cofactor>
</comment>
<evidence type="ECO:0000256" key="3">
    <source>
        <dbReference type="ARBA" id="ARBA00022723"/>
    </source>
</evidence>
<dbReference type="EC" id="3.1.-.-" evidence="6"/>
<evidence type="ECO:0000313" key="8">
    <source>
        <dbReference type="EMBL" id="QEC47098.1"/>
    </source>
</evidence>
<keyword evidence="2 6" id="KW-0540">Nuclease</keyword>
<dbReference type="GO" id="GO:0016787">
    <property type="term" value="F:hydrolase activity"/>
    <property type="evidence" value="ECO:0007669"/>
    <property type="project" value="UniProtKB-KW"/>
</dbReference>
<dbReference type="InterPro" id="IPR029060">
    <property type="entry name" value="PIN-like_dom_sf"/>
</dbReference>
<keyword evidence="9" id="KW-1185">Reference proteome</keyword>
<evidence type="ECO:0000259" key="7">
    <source>
        <dbReference type="Pfam" id="PF01850"/>
    </source>
</evidence>
<evidence type="ECO:0000313" key="9">
    <source>
        <dbReference type="Proteomes" id="UP000321805"/>
    </source>
</evidence>